<protein>
    <submittedName>
        <fullName evidence="1">Uncharacterized protein</fullName>
    </submittedName>
</protein>
<sequence>MSCQRYKEYCEARRASFCPRLRVNKFRDWLLGEENSDVKLTQLSRLTLKTTQLVLEMLNHLEHETVTHERLRYHLQYHQSSNEAFRTLHKSY</sequence>
<dbReference type="EMBL" id="VSRR010000128">
    <property type="protein sequence ID" value="MPC10759.1"/>
    <property type="molecule type" value="Genomic_DNA"/>
</dbReference>
<evidence type="ECO:0000313" key="1">
    <source>
        <dbReference type="EMBL" id="MPC10759.1"/>
    </source>
</evidence>
<dbReference type="OrthoDB" id="440760at2759"/>
<organism evidence="1 2">
    <name type="scientific">Portunus trituberculatus</name>
    <name type="common">Swimming crab</name>
    <name type="synonym">Neptunus trituberculatus</name>
    <dbReference type="NCBI Taxonomy" id="210409"/>
    <lineage>
        <taxon>Eukaryota</taxon>
        <taxon>Metazoa</taxon>
        <taxon>Ecdysozoa</taxon>
        <taxon>Arthropoda</taxon>
        <taxon>Crustacea</taxon>
        <taxon>Multicrustacea</taxon>
        <taxon>Malacostraca</taxon>
        <taxon>Eumalacostraca</taxon>
        <taxon>Eucarida</taxon>
        <taxon>Decapoda</taxon>
        <taxon>Pleocyemata</taxon>
        <taxon>Brachyura</taxon>
        <taxon>Eubrachyura</taxon>
        <taxon>Portunoidea</taxon>
        <taxon>Portunidae</taxon>
        <taxon>Portuninae</taxon>
        <taxon>Portunus</taxon>
    </lineage>
</organism>
<keyword evidence="2" id="KW-1185">Reference proteome</keyword>
<reference evidence="1 2" key="1">
    <citation type="submission" date="2019-05" db="EMBL/GenBank/DDBJ databases">
        <title>Another draft genome of Portunus trituberculatus and its Hox gene families provides insights of decapod evolution.</title>
        <authorList>
            <person name="Jeong J.-H."/>
            <person name="Song I."/>
            <person name="Kim S."/>
            <person name="Choi T."/>
            <person name="Kim D."/>
            <person name="Ryu S."/>
            <person name="Kim W."/>
        </authorList>
    </citation>
    <scope>NUCLEOTIDE SEQUENCE [LARGE SCALE GENOMIC DNA]</scope>
    <source>
        <tissue evidence="1">Muscle</tissue>
    </source>
</reference>
<name>A0A5B7CMR1_PORTR</name>
<accession>A0A5B7CMR1</accession>
<comment type="caution">
    <text evidence="1">The sequence shown here is derived from an EMBL/GenBank/DDBJ whole genome shotgun (WGS) entry which is preliminary data.</text>
</comment>
<dbReference type="Proteomes" id="UP000324222">
    <property type="component" value="Unassembled WGS sequence"/>
</dbReference>
<gene>
    <name evidence="1" type="ORF">E2C01_003398</name>
</gene>
<evidence type="ECO:0000313" key="2">
    <source>
        <dbReference type="Proteomes" id="UP000324222"/>
    </source>
</evidence>
<proteinExistence type="predicted"/>
<dbReference type="AlphaFoldDB" id="A0A5B7CMR1"/>